<dbReference type="InterPro" id="IPR011006">
    <property type="entry name" value="CheY-like_superfamily"/>
</dbReference>
<dbReference type="SMART" id="SM00448">
    <property type="entry name" value="REC"/>
    <property type="match status" value="1"/>
</dbReference>
<dbReference type="RefSeq" id="WP_406785683.1">
    <property type="nucleotide sequence ID" value="NZ_JBJIAA010000001.1"/>
</dbReference>
<keyword evidence="4" id="KW-0804">Transcription</keyword>
<keyword evidence="11" id="KW-1185">Reference proteome</keyword>
<evidence type="ECO:0000256" key="2">
    <source>
        <dbReference type="ARBA" id="ARBA00023015"/>
    </source>
</evidence>
<comment type="function">
    <text evidence="5">May play the central regulatory role in sporulation. It may be an element of the effector pathway responsible for the activation of sporulation genes in response to nutritional stress. Spo0A may act in concert with spo0H (a sigma factor) to control the expression of some genes that are critical to the sporulation process.</text>
</comment>
<proteinExistence type="predicted"/>
<dbReference type="SUPFAM" id="SSF52172">
    <property type="entry name" value="CheY-like"/>
    <property type="match status" value="1"/>
</dbReference>
<evidence type="ECO:0000256" key="4">
    <source>
        <dbReference type="ARBA" id="ARBA00023163"/>
    </source>
</evidence>
<evidence type="ECO:0000256" key="1">
    <source>
        <dbReference type="ARBA" id="ARBA00018672"/>
    </source>
</evidence>
<gene>
    <name evidence="10" type="ORF">ACJDT4_01115</name>
</gene>
<organism evidence="10 11">
    <name type="scientific">Clostridium neuense</name>
    <dbReference type="NCBI Taxonomy" id="1728934"/>
    <lineage>
        <taxon>Bacteria</taxon>
        <taxon>Bacillati</taxon>
        <taxon>Bacillota</taxon>
        <taxon>Clostridia</taxon>
        <taxon>Eubacteriales</taxon>
        <taxon>Clostridiaceae</taxon>
        <taxon>Clostridium</taxon>
    </lineage>
</organism>
<name>A0ABW8TBC8_9CLOT</name>
<evidence type="ECO:0000259" key="9">
    <source>
        <dbReference type="PROSITE" id="PS51755"/>
    </source>
</evidence>
<dbReference type="Proteomes" id="UP001623592">
    <property type="component" value="Unassembled WGS sequence"/>
</dbReference>
<dbReference type="Pfam" id="PF00072">
    <property type="entry name" value="Response_reg"/>
    <property type="match status" value="1"/>
</dbReference>
<evidence type="ECO:0000313" key="10">
    <source>
        <dbReference type="EMBL" id="MFL0249007.1"/>
    </source>
</evidence>
<dbReference type="InterPro" id="IPR039420">
    <property type="entry name" value="WalR-like"/>
</dbReference>
<dbReference type="SMART" id="SM00862">
    <property type="entry name" value="Trans_reg_C"/>
    <property type="match status" value="1"/>
</dbReference>
<dbReference type="InterPro" id="IPR001789">
    <property type="entry name" value="Sig_transdc_resp-reg_receiver"/>
</dbReference>
<dbReference type="InterPro" id="IPR036388">
    <property type="entry name" value="WH-like_DNA-bd_sf"/>
</dbReference>
<sequence>MYSVMIIEDDKKITSLIKNHLEKYGYKTYTVGDFSNVKGEFVKSNPSIILMDINLPVFDGFYWCRDIRTISNVPIIFISARDSDMDQVMAIENGGDDYITKPFSYDVLLAKIKGVIRRVYGSYAESGSSDIFEVSGLFLHIDQNTIEYKNKSLELSNKEFQIIYLLLKNINRIVSRETLLEGLWNDVDFVDDNTLSVNMTRVRKRLEDIGIKNAIETKRGQGYKLINNWNL</sequence>
<dbReference type="CDD" id="cd00383">
    <property type="entry name" value="trans_reg_C"/>
    <property type="match status" value="1"/>
</dbReference>
<evidence type="ECO:0000256" key="6">
    <source>
        <dbReference type="PROSITE-ProRule" id="PRU00169"/>
    </source>
</evidence>
<dbReference type="InterPro" id="IPR001867">
    <property type="entry name" value="OmpR/PhoB-type_DNA-bd"/>
</dbReference>
<dbReference type="PROSITE" id="PS51755">
    <property type="entry name" value="OMPR_PHOB"/>
    <property type="match status" value="1"/>
</dbReference>
<evidence type="ECO:0000256" key="3">
    <source>
        <dbReference type="ARBA" id="ARBA00023125"/>
    </source>
</evidence>
<dbReference type="PROSITE" id="PS50110">
    <property type="entry name" value="RESPONSE_REGULATORY"/>
    <property type="match status" value="1"/>
</dbReference>
<dbReference type="PANTHER" id="PTHR48111">
    <property type="entry name" value="REGULATOR OF RPOS"/>
    <property type="match status" value="1"/>
</dbReference>
<dbReference type="Gene3D" id="3.40.50.2300">
    <property type="match status" value="1"/>
</dbReference>
<dbReference type="Pfam" id="PF00486">
    <property type="entry name" value="Trans_reg_C"/>
    <property type="match status" value="1"/>
</dbReference>
<dbReference type="PANTHER" id="PTHR48111:SF43">
    <property type="entry name" value="STAGE 0 SPORULATION PROTEIN A HOMOLOG"/>
    <property type="match status" value="1"/>
</dbReference>
<accession>A0ABW8TBC8</accession>
<dbReference type="CDD" id="cd18159">
    <property type="entry name" value="REC_OmpR_NsrR-like"/>
    <property type="match status" value="1"/>
</dbReference>
<keyword evidence="6" id="KW-0597">Phosphoprotein</keyword>
<comment type="caution">
    <text evidence="10">The sequence shown here is derived from an EMBL/GenBank/DDBJ whole genome shotgun (WGS) entry which is preliminary data.</text>
</comment>
<dbReference type="InterPro" id="IPR016032">
    <property type="entry name" value="Sig_transdc_resp-reg_C-effctor"/>
</dbReference>
<evidence type="ECO:0000313" key="11">
    <source>
        <dbReference type="Proteomes" id="UP001623592"/>
    </source>
</evidence>
<feature type="domain" description="Response regulatory" evidence="8">
    <location>
        <begin position="3"/>
        <end position="116"/>
    </location>
</feature>
<dbReference type="Gene3D" id="1.10.10.10">
    <property type="entry name" value="Winged helix-like DNA-binding domain superfamily/Winged helix DNA-binding domain"/>
    <property type="match status" value="1"/>
</dbReference>
<keyword evidence="2" id="KW-0805">Transcription regulation</keyword>
<dbReference type="EMBL" id="JBJIAA010000001">
    <property type="protein sequence ID" value="MFL0249007.1"/>
    <property type="molecule type" value="Genomic_DNA"/>
</dbReference>
<evidence type="ECO:0000259" key="8">
    <source>
        <dbReference type="PROSITE" id="PS50110"/>
    </source>
</evidence>
<dbReference type="Gene3D" id="6.10.250.690">
    <property type="match status" value="1"/>
</dbReference>
<evidence type="ECO:0000256" key="7">
    <source>
        <dbReference type="PROSITE-ProRule" id="PRU01091"/>
    </source>
</evidence>
<evidence type="ECO:0000256" key="5">
    <source>
        <dbReference type="ARBA" id="ARBA00024867"/>
    </source>
</evidence>
<keyword evidence="3 7" id="KW-0238">DNA-binding</keyword>
<reference evidence="10 11" key="1">
    <citation type="submission" date="2024-11" db="EMBL/GenBank/DDBJ databases">
        <authorList>
            <person name="Heng Y.C."/>
            <person name="Lim A.C.H."/>
            <person name="Lee J.K.Y."/>
            <person name="Kittelmann S."/>
        </authorList>
    </citation>
    <scope>NUCLEOTIDE SEQUENCE [LARGE SCALE GENOMIC DNA]</scope>
    <source>
        <strain evidence="10 11">WILCCON 0114</strain>
    </source>
</reference>
<feature type="modified residue" description="4-aspartylphosphate" evidence="6">
    <location>
        <position position="52"/>
    </location>
</feature>
<feature type="DNA-binding region" description="OmpR/PhoB-type" evidence="7">
    <location>
        <begin position="129"/>
        <end position="227"/>
    </location>
</feature>
<feature type="domain" description="OmpR/PhoB-type" evidence="9">
    <location>
        <begin position="129"/>
        <end position="227"/>
    </location>
</feature>
<dbReference type="SUPFAM" id="SSF46894">
    <property type="entry name" value="C-terminal effector domain of the bipartite response regulators"/>
    <property type="match status" value="1"/>
</dbReference>
<protein>
    <recommendedName>
        <fullName evidence="1">Stage 0 sporulation protein A homolog</fullName>
    </recommendedName>
</protein>